<name>A0ACA9RBH9_9GLOM</name>
<protein>
    <submittedName>
        <fullName evidence="1">32145_t:CDS:1</fullName>
    </submittedName>
</protein>
<accession>A0ACA9RBH9</accession>
<reference evidence="1" key="1">
    <citation type="submission" date="2021-06" db="EMBL/GenBank/DDBJ databases">
        <authorList>
            <person name="Kallberg Y."/>
            <person name="Tangrot J."/>
            <person name="Rosling A."/>
        </authorList>
    </citation>
    <scope>NUCLEOTIDE SEQUENCE</scope>
    <source>
        <strain evidence="1">MA461A</strain>
    </source>
</reference>
<dbReference type="EMBL" id="CAJVQC010047776">
    <property type="protein sequence ID" value="CAG8785239.1"/>
    <property type="molecule type" value="Genomic_DNA"/>
</dbReference>
<dbReference type="Proteomes" id="UP000789920">
    <property type="component" value="Unassembled WGS sequence"/>
</dbReference>
<keyword evidence="2" id="KW-1185">Reference proteome</keyword>
<evidence type="ECO:0000313" key="2">
    <source>
        <dbReference type="Proteomes" id="UP000789920"/>
    </source>
</evidence>
<comment type="caution">
    <text evidence="1">The sequence shown here is derived from an EMBL/GenBank/DDBJ whole genome shotgun (WGS) entry which is preliminary data.</text>
</comment>
<organism evidence="1 2">
    <name type="scientific">Racocetra persica</name>
    <dbReference type="NCBI Taxonomy" id="160502"/>
    <lineage>
        <taxon>Eukaryota</taxon>
        <taxon>Fungi</taxon>
        <taxon>Fungi incertae sedis</taxon>
        <taxon>Mucoromycota</taxon>
        <taxon>Glomeromycotina</taxon>
        <taxon>Glomeromycetes</taxon>
        <taxon>Diversisporales</taxon>
        <taxon>Gigasporaceae</taxon>
        <taxon>Racocetra</taxon>
    </lineage>
</organism>
<proteinExistence type="predicted"/>
<evidence type="ECO:0000313" key="1">
    <source>
        <dbReference type="EMBL" id="CAG8785239.1"/>
    </source>
</evidence>
<gene>
    <name evidence="1" type="ORF">RPERSI_LOCUS18187</name>
</gene>
<sequence length="403" mass="46464">MSNSSTPSTEIFASLYDFLKTASSDKITISNIITQQWNCFKVQTEEDDLECFKKILKETVSQINNGERRQHLKKFLQNSDQVLFIRNELVSLKNMGFLRGKFQEEVDWKALALNSISLLKDKIEEEESPAHEHIFTRISNIDVDKLSKDDPLCIGIIDLSSNKYNISESNFKSLVGEKTEIRNLNKDIAVKKVCYEFISRRNEVQNSRKFVLASREIVTHDQWVEADHVRGLVANGITNALLQEIKLNALRRVSEGSENTLVEIISRLLDMTMYHLPVDFEVEVTRSERQSIASKNWKIHQKTGSRGNKPDIMIRAYLRQKWEEIIFFEGGKWGAGEDKMVHDHNKLTQFCIAGSKELVKKCSKENFYKNYIGFAVNIAAKIPLDKETVEEVEEFVHALLILR</sequence>
<feature type="non-terminal residue" evidence="1">
    <location>
        <position position="403"/>
    </location>
</feature>